<sequence length="242" mass="25223">CPPRSPPSPTTQPAFQGWASPRSPRHAVAGRPGCSLRLPRGARGGARGRAGGRRGLASPQAALLRRRVQPWPQLLADLGGASGPDCVVVLCGAAPGNLGAVLRACALLGVTVVCALGGPSRTAIRKALRTSQVERRLEWDVRLVPVPESTPPAAAVAALRAAGLALVGLAAEERAGGKPRRRLPPPRGGLGRPRPCGRWTWRDPGAWAWSSAATSAMARTSRAAWPSSCMLWAASRSRPPAR</sequence>
<organism evidence="2 3">
    <name type="scientific">Prorocentrum cordatum</name>
    <dbReference type="NCBI Taxonomy" id="2364126"/>
    <lineage>
        <taxon>Eukaryota</taxon>
        <taxon>Sar</taxon>
        <taxon>Alveolata</taxon>
        <taxon>Dinophyceae</taxon>
        <taxon>Prorocentrales</taxon>
        <taxon>Prorocentraceae</taxon>
        <taxon>Prorocentrum</taxon>
    </lineage>
</organism>
<dbReference type="InterPro" id="IPR029028">
    <property type="entry name" value="Alpha/beta_knot_MTases"/>
</dbReference>
<feature type="non-terminal residue" evidence="2">
    <location>
        <position position="1"/>
    </location>
</feature>
<keyword evidence="3" id="KW-1185">Reference proteome</keyword>
<dbReference type="Gene3D" id="3.40.1280.10">
    <property type="match status" value="1"/>
</dbReference>
<dbReference type="Proteomes" id="UP001189429">
    <property type="component" value="Unassembled WGS sequence"/>
</dbReference>
<feature type="region of interest" description="Disordered" evidence="1">
    <location>
        <begin position="175"/>
        <end position="196"/>
    </location>
</feature>
<feature type="compositionally biased region" description="Pro residues" evidence="1">
    <location>
        <begin position="1"/>
        <end position="10"/>
    </location>
</feature>
<evidence type="ECO:0000313" key="2">
    <source>
        <dbReference type="EMBL" id="CAK0872242.1"/>
    </source>
</evidence>
<gene>
    <name evidence="2" type="ORF">PCOR1329_LOCUS57768</name>
</gene>
<proteinExistence type="predicted"/>
<evidence type="ECO:0008006" key="4">
    <source>
        <dbReference type="Google" id="ProtNLM"/>
    </source>
</evidence>
<comment type="caution">
    <text evidence="2">The sequence shown here is derived from an EMBL/GenBank/DDBJ whole genome shotgun (WGS) entry which is preliminary data.</text>
</comment>
<name>A0ABN9VGG5_9DINO</name>
<dbReference type="EMBL" id="CAUYUJ010017151">
    <property type="protein sequence ID" value="CAK0872242.1"/>
    <property type="molecule type" value="Genomic_DNA"/>
</dbReference>
<dbReference type="SUPFAM" id="SSF75217">
    <property type="entry name" value="alpha/beta knot"/>
    <property type="match status" value="1"/>
</dbReference>
<feature type="region of interest" description="Disordered" evidence="1">
    <location>
        <begin position="1"/>
        <end position="58"/>
    </location>
</feature>
<reference evidence="2" key="1">
    <citation type="submission" date="2023-10" db="EMBL/GenBank/DDBJ databases">
        <authorList>
            <person name="Chen Y."/>
            <person name="Shah S."/>
            <person name="Dougan E. K."/>
            <person name="Thang M."/>
            <person name="Chan C."/>
        </authorList>
    </citation>
    <scope>NUCLEOTIDE SEQUENCE [LARGE SCALE GENOMIC DNA]</scope>
</reference>
<dbReference type="InterPro" id="IPR029026">
    <property type="entry name" value="tRNA_m1G_MTases_N"/>
</dbReference>
<accession>A0ABN9VGG5</accession>
<evidence type="ECO:0000313" key="3">
    <source>
        <dbReference type="Proteomes" id="UP001189429"/>
    </source>
</evidence>
<protein>
    <recommendedName>
        <fullName evidence="4">tRNA/rRNA methyltransferase SpoU type domain-containing protein</fullName>
    </recommendedName>
</protein>
<evidence type="ECO:0000256" key="1">
    <source>
        <dbReference type="SAM" id="MobiDB-lite"/>
    </source>
</evidence>